<dbReference type="GO" id="GO:0004519">
    <property type="term" value="F:endonuclease activity"/>
    <property type="evidence" value="ECO:0007669"/>
    <property type="project" value="UniProtKB-KW"/>
</dbReference>
<comment type="caution">
    <text evidence="2">The sequence shown here is derived from an EMBL/GenBank/DDBJ whole genome shotgun (WGS) entry which is preliminary data.</text>
</comment>
<keyword evidence="3" id="KW-1185">Reference proteome</keyword>
<evidence type="ECO:0000313" key="3">
    <source>
        <dbReference type="Proteomes" id="UP000036867"/>
    </source>
</evidence>
<dbReference type="OrthoDB" id="5678128at2"/>
<dbReference type="InterPro" id="IPR003615">
    <property type="entry name" value="HNH_nuc"/>
</dbReference>
<dbReference type="Proteomes" id="UP000036867">
    <property type="component" value="Unassembled WGS sequence"/>
</dbReference>
<keyword evidence="2" id="KW-0255">Endonuclease</keyword>
<dbReference type="Pfam" id="PF13391">
    <property type="entry name" value="HNH_2"/>
    <property type="match status" value="1"/>
</dbReference>
<dbReference type="AlphaFoldDB" id="A0A0M0LJH1"/>
<protein>
    <submittedName>
        <fullName evidence="2">Restriction endonuclease</fullName>
    </submittedName>
</protein>
<dbReference type="RefSeq" id="WP_053415158.1">
    <property type="nucleotide sequence ID" value="NZ_LILB01000001.1"/>
</dbReference>
<accession>A0A0M0LJH1</accession>
<gene>
    <name evidence="2" type="ORF">AMD00_00555</name>
</gene>
<evidence type="ECO:0000313" key="2">
    <source>
        <dbReference type="EMBL" id="KOO51042.1"/>
    </source>
</evidence>
<sequence length="301" mass="34914">MNFYIVMQGQTYEEEKKHNIIWSHQLDKSGQTPHSWGRMKEVESGDCIFHYVKGDIVAVSITKTDFSESLNPYKSENSVDGYTVETVYEELEKPLNIKRHFEEIQPLLPLKYSAFQENGDGNQGYLFPCNELLAIKILELISDLNIYEEDQEQLEFAIGPIVSKERNSLIPIIAETEAEAKVKIRKGKQKHKEALAPFWNHQCALCGIDLPAMLRASYSKPWKDSTNEERLDPYNGLLLCCNHDALYDKGYIAFDGTGKIHISDRLYESDYEKYGVNPKMRVNRSEPNKKYFKWHKKNVFK</sequence>
<name>A0A0M0LJH1_9BACL</name>
<proteinExistence type="predicted"/>
<reference evidence="3" key="1">
    <citation type="submission" date="2015-08" db="EMBL/GenBank/DDBJ databases">
        <title>Fjat-10028 dsm 16317.</title>
        <authorList>
            <person name="Liu B."/>
            <person name="Wang J."/>
            <person name="Zhu Y."/>
            <person name="Liu G."/>
            <person name="Chen Q."/>
            <person name="Chen Z."/>
            <person name="Lan J."/>
            <person name="Che J."/>
            <person name="Ge C."/>
            <person name="Shi H."/>
            <person name="Pan Z."/>
            <person name="Liu X."/>
        </authorList>
    </citation>
    <scope>NUCLEOTIDE SEQUENCE [LARGE SCALE GENOMIC DNA]</scope>
    <source>
        <strain evidence="3">DSM 16317</strain>
    </source>
</reference>
<keyword evidence="2" id="KW-0540">Nuclease</keyword>
<feature type="domain" description="HNH nuclease" evidence="1">
    <location>
        <begin position="203"/>
        <end position="255"/>
    </location>
</feature>
<keyword evidence="2" id="KW-0378">Hydrolase</keyword>
<dbReference type="EMBL" id="LILB01000001">
    <property type="protein sequence ID" value="KOO51042.1"/>
    <property type="molecule type" value="Genomic_DNA"/>
</dbReference>
<dbReference type="GeneID" id="301134613"/>
<dbReference type="PATRIC" id="fig|263475.3.peg.411"/>
<evidence type="ECO:0000259" key="1">
    <source>
        <dbReference type="Pfam" id="PF13391"/>
    </source>
</evidence>
<organism evidence="2 3">
    <name type="scientific">Viridibacillus arvi</name>
    <dbReference type="NCBI Taxonomy" id="263475"/>
    <lineage>
        <taxon>Bacteria</taxon>
        <taxon>Bacillati</taxon>
        <taxon>Bacillota</taxon>
        <taxon>Bacilli</taxon>
        <taxon>Bacillales</taxon>
        <taxon>Caryophanaceae</taxon>
        <taxon>Viridibacillus</taxon>
    </lineage>
</organism>